<keyword evidence="2" id="KW-1185">Reference proteome</keyword>
<gene>
    <name evidence="1" type="ORF">ACCO45_009390</name>
</gene>
<name>A0ACC4DL04_PURLI</name>
<comment type="caution">
    <text evidence="1">The sequence shown here is derived from an EMBL/GenBank/DDBJ whole genome shotgun (WGS) entry which is preliminary data.</text>
</comment>
<evidence type="ECO:0000313" key="1">
    <source>
        <dbReference type="EMBL" id="KAL3956544.1"/>
    </source>
</evidence>
<organism evidence="1 2">
    <name type="scientific">Purpureocillium lilacinum</name>
    <name type="common">Paecilomyces lilacinus</name>
    <dbReference type="NCBI Taxonomy" id="33203"/>
    <lineage>
        <taxon>Eukaryota</taxon>
        <taxon>Fungi</taxon>
        <taxon>Dikarya</taxon>
        <taxon>Ascomycota</taxon>
        <taxon>Pezizomycotina</taxon>
        <taxon>Sordariomycetes</taxon>
        <taxon>Hypocreomycetidae</taxon>
        <taxon>Hypocreales</taxon>
        <taxon>Ophiocordycipitaceae</taxon>
        <taxon>Purpureocillium</taxon>
    </lineage>
</organism>
<evidence type="ECO:0000313" key="2">
    <source>
        <dbReference type="Proteomes" id="UP001638806"/>
    </source>
</evidence>
<dbReference type="Proteomes" id="UP001638806">
    <property type="component" value="Unassembled WGS sequence"/>
</dbReference>
<sequence>MVDQDSIGPLQSTWSDFIRNLLKAWHVPGVSIAVIGGEQSWTERQHHQRHLAALFALLVESRRYKDDRGQPLSWQTPISALIRDDFMLQDEWATAHLTLEDALCHRTGLAKHNNAYIRYPSASTHGQRASHDLCYSNLMFATLSHVIETLTGQWLGDALRSWLWQPLGMNSTYLSLQDALASGSQVARGYFWDKEKQEYTGFPRMPTEEVSGSGAVITSAADMAKWLRFWLREQRPLSPDGHRSVRRPHIVIGDGGDPAPYDTPLMYAKGWQTSSYRAHRFWTHHGGMDAFGAQVTFFPDLDFGVAVMGNTAFTANAVAEIATWHLVDERLGVPPSERFDWMTKWQNVVQQIKDNVRGGLDKIYPDRPAVPLPPSVSLEKHAGLYYHPGYGYIDLKAVQGGDTSNTKPAPQAQLHAELPDNNFRVKCDFVHVSGDKWIMYVDLQDAPTLTMHDFAAVEFRTGVGGSVEAMGIEWRARSDVEGWIWYDRMAEEGAA</sequence>
<protein>
    <submittedName>
        <fullName evidence="1">Uncharacterized protein</fullName>
    </submittedName>
</protein>
<dbReference type="EMBL" id="JBGNUJ010000008">
    <property type="protein sequence ID" value="KAL3956544.1"/>
    <property type="molecule type" value="Genomic_DNA"/>
</dbReference>
<accession>A0ACC4DL04</accession>
<proteinExistence type="predicted"/>
<reference evidence="1" key="1">
    <citation type="submission" date="2024-12" db="EMBL/GenBank/DDBJ databases">
        <title>Comparative genomics and development of molecular markers within Purpureocillium lilacinum and among Purpureocillium species.</title>
        <authorList>
            <person name="Yeh Z.-Y."/>
            <person name="Ni N.-T."/>
            <person name="Lo P.-H."/>
            <person name="Mushyakhwo K."/>
            <person name="Lin C.-F."/>
            <person name="Nai Y.-S."/>
        </authorList>
    </citation>
    <scope>NUCLEOTIDE SEQUENCE</scope>
    <source>
        <strain evidence="1">NCHU-NPUST-175</strain>
    </source>
</reference>